<accession>A0A7W7YL55</accession>
<dbReference type="RefSeq" id="WP_184208572.1">
    <property type="nucleotide sequence ID" value="NZ_JACHIF010000004.1"/>
</dbReference>
<comment type="similarity">
    <text evidence="1">Belongs to the arylamine N-acetyltransferase family.</text>
</comment>
<dbReference type="InterPro" id="IPR038765">
    <property type="entry name" value="Papain-like_cys_pep_sf"/>
</dbReference>
<evidence type="ECO:0000313" key="4">
    <source>
        <dbReference type="Proteomes" id="UP000534294"/>
    </source>
</evidence>
<sequence>MPTAVLPTDLLTRILCKLGLSISTTPSLEVLNQIYMAWCQRVPFDNVQKLIHVRGGHNTALPGSTAQDFFNNWLDHGTGGTCWSGSNALAALLTSLGFSAQRQIGTMLAAPDLSPNHGTVVVHFDPDENYLVDTSILHHLPLRLHSGGITAIAHPAWGIQATRQQERWHIHWRPLHMTAGFVCRYEPFGDEYLDFERRYDQTRGWSPFNYQLSARLNRGNEVISFAFGNAVTLHEDGRVTSRPVTHGERTAFLVEEMGFSEEIAQRLPQDVPTPPPPGSRKAELHMA</sequence>
<dbReference type="SUPFAM" id="SSF54001">
    <property type="entry name" value="Cysteine proteinases"/>
    <property type="match status" value="1"/>
</dbReference>
<organism evidence="3 4">
    <name type="scientific">Prosthecobacter dejongeii</name>
    <dbReference type="NCBI Taxonomy" id="48465"/>
    <lineage>
        <taxon>Bacteria</taxon>
        <taxon>Pseudomonadati</taxon>
        <taxon>Verrucomicrobiota</taxon>
        <taxon>Verrucomicrobiia</taxon>
        <taxon>Verrucomicrobiales</taxon>
        <taxon>Verrucomicrobiaceae</taxon>
        <taxon>Prosthecobacter</taxon>
    </lineage>
</organism>
<name>A0A7W7YL55_9BACT</name>
<dbReference type="Pfam" id="PF00797">
    <property type="entry name" value="Acetyltransf_2"/>
    <property type="match status" value="1"/>
</dbReference>
<protein>
    <submittedName>
        <fullName evidence="3">N-hydroxyarylamine O-acetyltransferase</fullName>
        <ecNumber evidence="3">2.3.1.118</ecNumber>
    </submittedName>
</protein>
<dbReference type="InterPro" id="IPR001447">
    <property type="entry name" value="Arylamine_N-AcTrfase"/>
</dbReference>
<dbReference type="EMBL" id="JACHIF010000004">
    <property type="protein sequence ID" value="MBB5038084.1"/>
    <property type="molecule type" value="Genomic_DNA"/>
</dbReference>
<evidence type="ECO:0000256" key="1">
    <source>
        <dbReference type="ARBA" id="ARBA00006547"/>
    </source>
</evidence>
<dbReference type="EC" id="2.3.1.118" evidence="3"/>
<dbReference type="GO" id="GO:0046990">
    <property type="term" value="F:N-hydroxyarylamine O-acetyltransferase activity"/>
    <property type="evidence" value="ECO:0007669"/>
    <property type="project" value="UniProtKB-EC"/>
</dbReference>
<evidence type="ECO:0000313" key="3">
    <source>
        <dbReference type="EMBL" id="MBB5038084.1"/>
    </source>
</evidence>
<reference evidence="3 4" key="1">
    <citation type="submission" date="2020-08" db="EMBL/GenBank/DDBJ databases">
        <title>Genomic Encyclopedia of Type Strains, Phase IV (KMG-IV): sequencing the most valuable type-strain genomes for metagenomic binning, comparative biology and taxonomic classification.</title>
        <authorList>
            <person name="Goeker M."/>
        </authorList>
    </citation>
    <scope>NUCLEOTIDE SEQUENCE [LARGE SCALE GENOMIC DNA]</scope>
    <source>
        <strain evidence="3 4">DSM 12251</strain>
    </source>
</reference>
<dbReference type="Gene3D" id="3.30.2140.20">
    <property type="match status" value="1"/>
</dbReference>
<feature type="region of interest" description="Disordered" evidence="2">
    <location>
        <begin position="265"/>
        <end position="287"/>
    </location>
</feature>
<proteinExistence type="inferred from homology"/>
<evidence type="ECO:0000256" key="2">
    <source>
        <dbReference type="SAM" id="MobiDB-lite"/>
    </source>
</evidence>
<comment type="caution">
    <text evidence="3">The sequence shown here is derived from an EMBL/GenBank/DDBJ whole genome shotgun (WGS) entry which is preliminary data.</text>
</comment>
<dbReference type="AlphaFoldDB" id="A0A7W7YL55"/>
<keyword evidence="3" id="KW-0012">Acyltransferase</keyword>
<keyword evidence="3" id="KW-0808">Transferase</keyword>
<keyword evidence="4" id="KW-1185">Reference proteome</keyword>
<gene>
    <name evidence="3" type="ORF">HNQ64_002342</name>
</gene>
<dbReference type="InterPro" id="IPR053710">
    <property type="entry name" value="Arylamine_NAT_domain_sf"/>
</dbReference>
<dbReference type="Proteomes" id="UP000534294">
    <property type="component" value="Unassembled WGS sequence"/>
</dbReference>